<keyword evidence="2" id="KW-0472">Membrane</keyword>
<dbReference type="PANTHER" id="PTHR34797:SF1">
    <property type="entry name" value="ATG8-INTERACTING PROTEIN 2"/>
    <property type="match status" value="1"/>
</dbReference>
<organism evidence="3 4">
    <name type="scientific">Saponaria officinalis</name>
    <name type="common">Common soapwort</name>
    <name type="synonym">Lychnis saponaria</name>
    <dbReference type="NCBI Taxonomy" id="3572"/>
    <lineage>
        <taxon>Eukaryota</taxon>
        <taxon>Viridiplantae</taxon>
        <taxon>Streptophyta</taxon>
        <taxon>Embryophyta</taxon>
        <taxon>Tracheophyta</taxon>
        <taxon>Spermatophyta</taxon>
        <taxon>Magnoliopsida</taxon>
        <taxon>eudicotyledons</taxon>
        <taxon>Gunneridae</taxon>
        <taxon>Pentapetalae</taxon>
        <taxon>Caryophyllales</taxon>
        <taxon>Caryophyllaceae</taxon>
        <taxon>Caryophylleae</taxon>
        <taxon>Saponaria</taxon>
    </lineage>
</organism>
<evidence type="ECO:0000313" key="4">
    <source>
        <dbReference type="Proteomes" id="UP001443914"/>
    </source>
</evidence>
<reference evidence="3 4" key="1">
    <citation type="submission" date="2024-03" db="EMBL/GenBank/DDBJ databases">
        <title>WGS assembly of Saponaria officinalis var. Norfolk2.</title>
        <authorList>
            <person name="Jenkins J."/>
            <person name="Shu S."/>
            <person name="Grimwood J."/>
            <person name="Barry K."/>
            <person name="Goodstein D."/>
            <person name="Schmutz J."/>
            <person name="Leebens-Mack J."/>
            <person name="Osbourn A."/>
        </authorList>
    </citation>
    <scope>NUCLEOTIDE SEQUENCE [LARGE SCALE GENOMIC DNA]</scope>
    <source>
        <strain evidence="4">cv. Norfolk2</strain>
        <strain evidence="3">JIC</strain>
        <tissue evidence="3">Leaf</tissue>
    </source>
</reference>
<proteinExistence type="predicted"/>
<evidence type="ECO:0008006" key="5">
    <source>
        <dbReference type="Google" id="ProtNLM"/>
    </source>
</evidence>
<feature type="region of interest" description="Disordered" evidence="1">
    <location>
        <begin position="1"/>
        <end position="21"/>
    </location>
</feature>
<gene>
    <name evidence="3" type="ORF">RND81_02G124300</name>
</gene>
<dbReference type="PANTHER" id="PTHR34797">
    <property type="entry name" value="ATG8-INTERACTING PROTEIN 2"/>
    <property type="match status" value="1"/>
</dbReference>
<evidence type="ECO:0000256" key="2">
    <source>
        <dbReference type="SAM" id="Phobius"/>
    </source>
</evidence>
<keyword evidence="2" id="KW-0812">Transmembrane</keyword>
<name>A0AAW1MV45_SAPOF</name>
<evidence type="ECO:0000313" key="3">
    <source>
        <dbReference type="EMBL" id="KAK9749417.1"/>
    </source>
</evidence>
<feature type="region of interest" description="Disordered" evidence="1">
    <location>
        <begin position="49"/>
        <end position="72"/>
    </location>
</feature>
<dbReference type="EMBL" id="JBDFQZ010000002">
    <property type="protein sequence ID" value="KAK9749418.1"/>
    <property type="molecule type" value="Genomic_DNA"/>
</dbReference>
<feature type="compositionally biased region" description="Basic and acidic residues" evidence="1">
    <location>
        <begin position="9"/>
        <end position="21"/>
    </location>
</feature>
<dbReference type="Proteomes" id="UP001443914">
    <property type="component" value="Unassembled WGS sequence"/>
</dbReference>
<evidence type="ECO:0000256" key="1">
    <source>
        <dbReference type="SAM" id="MobiDB-lite"/>
    </source>
</evidence>
<accession>A0AAW1MV45</accession>
<keyword evidence="2" id="KW-1133">Transmembrane helix</keyword>
<comment type="caution">
    <text evidence="3">The sequence shown here is derived from an EMBL/GenBank/DDBJ whole genome shotgun (WGS) entry which is preliminary data.</text>
</comment>
<dbReference type="AlphaFoldDB" id="A0AAW1MV45"/>
<protein>
    <recommendedName>
        <fullName evidence="5">ATG8-interacting protein 1</fullName>
    </recommendedName>
</protein>
<dbReference type="EMBL" id="JBDFQZ010000002">
    <property type="protein sequence ID" value="KAK9749417.1"/>
    <property type="molecule type" value="Genomic_DNA"/>
</dbReference>
<sequence length="310" mass="33768">MADNEEGEDITHVNEWDALKTAENEDGRGAISRANDWEVVSLTASTYAAAPGPRGYESIHEGSDSTYGGNDEAETSETLFMSGHFVFPPSQHENLPIVPEKLEISKGATDDDLVAESDTLKEGEHVEGLNVNESFPGTPLFEEKGHGPEFNESIALHEPNIDAKEQDLYGAAKPSSFHSATVIDGSTVHDRNFEASDDVINPSNLMTKAPKSVNEDEADDPELHCGAWWKRGVASLCAQAKEASAFWSIFVAAAVMGLVVLGQRWQQERWQLLHHSVSDEKPGKILSHVKDVMVGGSRRGTYITVTSAEH</sequence>
<keyword evidence="4" id="KW-1185">Reference proteome</keyword>
<dbReference type="InterPro" id="IPR040304">
    <property type="entry name" value="ATG8-IP-1/2"/>
</dbReference>
<feature type="transmembrane region" description="Helical" evidence="2">
    <location>
        <begin position="245"/>
        <end position="262"/>
    </location>
</feature>